<accession>A0A8J7S7H7</accession>
<reference evidence="1" key="1">
    <citation type="submission" date="2021-02" db="EMBL/GenBank/DDBJ databases">
        <title>Natronogracilivirga saccharolytica gen. nov. sp. nov. a new anaerobic, haloalkiliphilic carbohydrate-fermenting bacterium from soda lake and proposing of Cyclonatronumiaceae fam. nov. in the phylum Balneolaeota.</title>
        <authorList>
            <person name="Zhilina T.N."/>
            <person name="Sorokin D.Y."/>
            <person name="Zavarzina D.G."/>
            <person name="Toshchakov S.V."/>
            <person name="Kublanov I.V."/>
        </authorList>
    </citation>
    <scope>NUCLEOTIDE SEQUENCE</scope>
    <source>
        <strain evidence="1">Z-1702</strain>
    </source>
</reference>
<evidence type="ECO:0000313" key="1">
    <source>
        <dbReference type="EMBL" id="MBP3191633.1"/>
    </source>
</evidence>
<keyword evidence="2" id="KW-1185">Reference proteome</keyword>
<dbReference type="InterPro" id="IPR027417">
    <property type="entry name" value="P-loop_NTPase"/>
</dbReference>
<dbReference type="EMBL" id="JAFIDN010000002">
    <property type="protein sequence ID" value="MBP3191633.1"/>
    <property type="molecule type" value="Genomic_DNA"/>
</dbReference>
<name>A0A8J7S7H7_9BACT</name>
<dbReference type="AlphaFoldDB" id="A0A8J7S7H7"/>
<protein>
    <recommendedName>
        <fullName evidence="3">DUF1611 domain-containing protein</fullName>
    </recommendedName>
</protein>
<evidence type="ECO:0008006" key="3">
    <source>
        <dbReference type="Google" id="ProtNLM"/>
    </source>
</evidence>
<evidence type="ECO:0000313" key="2">
    <source>
        <dbReference type="Proteomes" id="UP000673975"/>
    </source>
</evidence>
<dbReference type="CDD" id="cd01983">
    <property type="entry name" value="SIMIBI"/>
    <property type="match status" value="1"/>
</dbReference>
<organism evidence="1 2">
    <name type="scientific">Natronogracilivirga saccharolytica</name>
    <dbReference type="NCBI Taxonomy" id="2812953"/>
    <lineage>
        <taxon>Bacteria</taxon>
        <taxon>Pseudomonadati</taxon>
        <taxon>Balneolota</taxon>
        <taxon>Balneolia</taxon>
        <taxon>Balneolales</taxon>
        <taxon>Cyclonatronaceae</taxon>
        <taxon>Natronogracilivirga</taxon>
    </lineage>
</organism>
<proteinExistence type="predicted"/>
<gene>
    <name evidence="1" type="ORF">NATSA_03040</name>
</gene>
<dbReference type="Gene3D" id="3.40.50.300">
    <property type="entry name" value="P-loop containing nucleotide triphosphate hydrolases"/>
    <property type="match status" value="1"/>
</dbReference>
<comment type="caution">
    <text evidence="1">The sequence shown here is derived from an EMBL/GenBank/DDBJ whole genome shotgun (WGS) entry which is preliminary data.</text>
</comment>
<sequence>MGLKEINADIIASSSASVKLDQTVKLAPNIVAEEGYLVAVKTLDVKDRYNKIETSEGAIIPYGKDQIVIGALGERQALRGYSGIIPRSVKKGDTLHILNMGGIVGHCQSPHPDHGPAMRVEVLGAVMIPDEEDQGMFKHACIQDYAIEWEYQLTESVPLIAVTGTCMHVGKTMAATMIVRQLAAQGYKVAAAKLTGASLMRDTREMKENGAIASAHFGMAGLVSTTGKNILPMAKGLIKHLNSFNPDAIILEFGDGIIGAYGVDSLLMDKEMMQFTRTHVVAAQDFMGCWSADHFFRKRYTSAISIITGPVTDNLVGVQFIQNTLGIRAVNAVAEPQKLGDMVSEITFAAPTKKEPFI</sequence>
<dbReference type="RefSeq" id="WP_210510301.1">
    <property type="nucleotide sequence ID" value="NZ_JAFIDN010000002.1"/>
</dbReference>
<dbReference type="SUPFAM" id="SSF52540">
    <property type="entry name" value="P-loop containing nucleoside triphosphate hydrolases"/>
    <property type="match status" value="1"/>
</dbReference>
<dbReference type="Proteomes" id="UP000673975">
    <property type="component" value="Unassembled WGS sequence"/>
</dbReference>